<organism evidence="2 3">
    <name type="scientific">Paenibacillus glycinis</name>
    <dbReference type="NCBI Taxonomy" id="2697035"/>
    <lineage>
        <taxon>Bacteria</taxon>
        <taxon>Bacillati</taxon>
        <taxon>Bacillota</taxon>
        <taxon>Bacilli</taxon>
        <taxon>Bacillales</taxon>
        <taxon>Paenibacillaceae</taxon>
        <taxon>Paenibacillus</taxon>
    </lineage>
</organism>
<dbReference type="InterPro" id="IPR036237">
    <property type="entry name" value="Xyl_isomerase-like_sf"/>
</dbReference>
<reference evidence="2 3" key="1">
    <citation type="submission" date="2020-01" db="EMBL/GenBank/DDBJ databases">
        <title>Paenibacillus soybeanensis sp. nov. isolated from the nodules of soybean (Glycine max(L.) Merr).</title>
        <authorList>
            <person name="Wang H."/>
        </authorList>
    </citation>
    <scope>NUCLEOTIDE SEQUENCE [LARGE SCALE GENOMIC DNA]</scope>
    <source>
        <strain evidence="2 3">T1</strain>
    </source>
</reference>
<evidence type="ECO:0000313" key="3">
    <source>
        <dbReference type="Proteomes" id="UP000665561"/>
    </source>
</evidence>
<proteinExistence type="predicted"/>
<dbReference type="Gene3D" id="3.20.20.150">
    <property type="entry name" value="Divalent-metal-dependent TIM barrel enzymes"/>
    <property type="match status" value="1"/>
</dbReference>
<evidence type="ECO:0000259" key="1">
    <source>
        <dbReference type="Pfam" id="PF01261"/>
    </source>
</evidence>
<dbReference type="Pfam" id="PF01261">
    <property type="entry name" value="AP_endonuc_2"/>
    <property type="match status" value="1"/>
</dbReference>
<dbReference type="PANTHER" id="PTHR12110:SF53">
    <property type="entry name" value="BLR5974 PROTEIN"/>
    <property type="match status" value="1"/>
</dbReference>
<dbReference type="InterPro" id="IPR050312">
    <property type="entry name" value="IolE/XylAMocC-like"/>
</dbReference>
<gene>
    <name evidence="2" type="ORF">GT019_11700</name>
</gene>
<dbReference type="EMBL" id="JAAAMV010000007">
    <property type="protein sequence ID" value="NBD24537.1"/>
    <property type="molecule type" value="Genomic_DNA"/>
</dbReference>
<dbReference type="PANTHER" id="PTHR12110">
    <property type="entry name" value="HYDROXYPYRUVATE ISOMERASE"/>
    <property type="match status" value="1"/>
</dbReference>
<dbReference type="RefSeq" id="WP_161743333.1">
    <property type="nucleotide sequence ID" value="NZ_JAAAMV010000007.1"/>
</dbReference>
<evidence type="ECO:0000313" key="2">
    <source>
        <dbReference type="EMBL" id="NBD24537.1"/>
    </source>
</evidence>
<accession>A0ABW9XQ92</accession>
<keyword evidence="3" id="KW-1185">Reference proteome</keyword>
<sequence>MSYLSLSTWSLHRNLGPLRWTQWDADAQKHVFAETPQPELMNLLDLPAYMAGQGFGALEIGHFHFPSTDDDYLAKLRGAFASAGLSFDTVLLDYGDISSADDVRRQADIAYIREWIDIAAKAGAKNIRVVAGESEPSDEAALTRSIEALKELHAYGQSSNVRVITENFKPLTSTSANVLAIVGAFDGKLNVVDDFGNFKGETKYEQLAAVLPYAVSIHAKAHYDENGIPDTEEYVRCLDLLREGRYDGAISLIYDGPGDMWEGINRVRRIVEPYLQASH</sequence>
<protein>
    <submittedName>
        <fullName evidence="2">TIM barrel protein</fullName>
    </submittedName>
</protein>
<name>A0ABW9XQ92_9BACL</name>
<dbReference type="InterPro" id="IPR013022">
    <property type="entry name" value="Xyl_isomerase-like_TIM-brl"/>
</dbReference>
<dbReference type="Proteomes" id="UP000665561">
    <property type="component" value="Unassembled WGS sequence"/>
</dbReference>
<dbReference type="SUPFAM" id="SSF51658">
    <property type="entry name" value="Xylose isomerase-like"/>
    <property type="match status" value="1"/>
</dbReference>
<feature type="domain" description="Xylose isomerase-like TIM barrel" evidence="1">
    <location>
        <begin position="53"/>
        <end position="255"/>
    </location>
</feature>
<comment type="caution">
    <text evidence="2">The sequence shown here is derived from an EMBL/GenBank/DDBJ whole genome shotgun (WGS) entry which is preliminary data.</text>
</comment>